<dbReference type="eggNOG" id="COG0501">
    <property type="taxonomic scope" value="Bacteria"/>
</dbReference>
<reference evidence="15" key="1">
    <citation type="journal article" date="2011" name="MBio">
        <title>Novel metabolic attributes of the genus Cyanothece, comprising a group of unicellular nitrogen-fixing Cyanobacteria.</title>
        <authorList>
            <person name="Bandyopadhyay A."/>
            <person name="Elvitigala T."/>
            <person name="Welsh E."/>
            <person name="Stockel J."/>
            <person name="Liberton M."/>
            <person name="Min H."/>
            <person name="Sherman L.A."/>
            <person name="Pakrasi H.B."/>
        </authorList>
    </citation>
    <scope>NUCLEOTIDE SEQUENCE [LARGE SCALE GENOMIC DNA]</scope>
    <source>
        <strain evidence="15">PCC 7822</strain>
    </source>
</reference>
<evidence type="ECO:0000256" key="3">
    <source>
        <dbReference type="ARBA" id="ARBA00022475"/>
    </source>
</evidence>
<dbReference type="InterPro" id="IPR001915">
    <property type="entry name" value="Peptidase_M48"/>
</dbReference>
<dbReference type="AlphaFoldDB" id="E0UFH7"/>
<evidence type="ECO:0000259" key="13">
    <source>
        <dbReference type="Pfam" id="PF01435"/>
    </source>
</evidence>
<keyword evidence="5 12" id="KW-0812">Transmembrane</keyword>
<dbReference type="RefSeq" id="WP_013324711.1">
    <property type="nucleotide sequence ID" value="NC_014501.1"/>
</dbReference>
<evidence type="ECO:0000256" key="2">
    <source>
        <dbReference type="ARBA" id="ARBA00004651"/>
    </source>
</evidence>
<evidence type="ECO:0000256" key="11">
    <source>
        <dbReference type="ARBA" id="ARBA00023136"/>
    </source>
</evidence>
<dbReference type="PANTHER" id="PTHR43221:SF1">
    <property type="entry name" value="PROTEASE HTPX"/>
    <property type="match status" value="1"/>
</dbReference>
<proteinExistence type="predicted"/>
<gene>
    <name evidence="14" type="ordered locus">Cyan7822_4768</name>
</gene>
<dbReference type="OrthoDB" id="9789270at2"/>
<protein>
    <submittedName>
        <fullName evidence="14">Peptidase M48 Ste24p</fullName>
    </submittedName>
</protein>
<evidence type="ECO:0000256" key="9">
    <source>
        <dbReference type="ARBA" id="ARBA00022989"/>
    </source>
</evidence>
<evidence type="ECO:0000256" key="4">
    <source>
        <dbReference type="ARBA" id="ARBA00022670"/>
    </source>
</evidence>
<name>E0UFH7_GLOV7</name>
<evidence type="ECO:0000256" key="1">
    <source>
        <dbReference type="ARBA" id="ARBA00001947"/>
    </source>
</evidence>
<keyword evidence="4" id="KW-0645">Protease</keyword>
<keyword evidence="3" id="KW-1003">Cell membrane</keyword>
<dbReference type="KEGG" id="cyj:Cyan7822_4768"/>
<evidence type="ECO:0000256" key="8">
    <source>
        <dbReference type="ARBA" id="ARBA00022833"/>
    </source>
</evidence>
<dbReference type="Pfam" id="PF01435">
    <property type="entry name" value="Peptidase_M48"/>
    <property type="match status" value="1"/>
</dbReference>
<accession>E0UFH7</accession>
<feature type="transmembrane region" description="Helical" evidence="12">
    <location>
        <begin position="30"/>
        <end position="58"/>
    </location>
</feature>
<dbReference type="Gene3D" id="3.30.2010.10">
    <property type="entry name" value="Metalloproteases ('zincins'), catalytic domain"/>
    <property type="match status" value="1"/>
</dbReference>
<dbReference type="GO" id="GO:0005886">
    <property type="term" value="C:plasma membrane"/>
    <property type="evidence" value="ECO:0007669"/>
    <property type="project" value="UniProtKB-SubCell"/>
</dbReference>
<comment type="subcellular location">
    <subcellularLocation>
        <location evidence="2">Cell membrane</location>
        <topology evidence="2">Multi-pass membrane protein</topology>
    </subcellularLocation>
</comment>
<keyword evidence="15" id="KW-1185">Reference proteome</keyword>
<dbReference type="EMBL" id="CP002198">
    <property type="protein sequence ID" value="ADN16671.1"/>
    <property type="molecule type" value="Genomic_DNA"/>
</dbReference>
<keyword evidence="7" id="KW-0378">Hydrolase</keyword>
<dbReference type="CDD" id="cd07328">
    <property type="entry name" value="M48_Ste24p_like"/>
    <property type="match status" value="1"/>
</dbReference>
<dbReference type="GO" id="GO:0046872">
    <property type="term" value="F:metal ion binding"/>
    <property type="evidence" value="ECO:0007669"/>
    <property type="project" value="UniProtKB-KW"/>
</dbReference>
<organism evidence="14 15">
    <name type="scientific">Gloeothece verrucosa (strain PCC 7822)</name>
    <name type="common">Cyanothece sp. (strain PCC 7822)</name>
    <dbReference type="NCBI Taxonomy" id="497965"/>
    <lineage>
        <taxon>Bacteria</taxon>
        <taxon>Bacillati</taxon>
        <taxon>Cyanobacteriota</taxon>
        <taxon>Cyanophyceae</taxon>
        <taxon>Oscillatoriophycideae</taxon>
        <taxon>Chroococcales</taxon>
        <taxon>Aphanothecaceae</taxon>
        <taxon>Gloeothece</taxon>
        <taxon>Gloeothece verrucosa</taxon>
    </lineage>
</organism>
<keyword evidence="6" id="KW-0479">Metal-binding</keyword>
<evidence type="ECO:0000313" key="14">
    <source>
        <dbReference type="EMBL" id="ADN16671.1"/>
    </source>
</evidence>
<dbReference type="Proteomes" id="UP000008206">
    <property type="component" value="Chromosome"/>
</dbReference>
<dbReference type="SUPFAM" id="SSF48452">
    <property type="entry name" value="TPR-like"/>
    <property type="match status" value="1"/>
</dbReference>
<evidence type="ECO:0000256" key="7">
    <source>
        <dbReference type="ARBA" id="ARBA00022801"/>
    </source>
</evidence>
<keyword evidence="9 12" id="KW-1133">Transmembrane helix</keyword>
<sequence length="513" mass="58579">MSMTKEEFEKLVSRLEIYAKSHPNEYKFRVGLLAILGHIYIVAVLGILIAAIIGLILLTIYGHYLSSALIKLIFVLMIPVFIILRSLFNVLTMRLPPPNGIELQRSQVPLLFKLVDHLTSTLQCPSFNHIVLVPEFNAAVVQIPRFFLLGQDNYLLVGLPLLHALSVEQFEAVLAHEFGHLSGNHSHFHGWIYRMRHTWGLILERFAQSQQGGVGGLFFRFFNWYIPFFNAYSFVLARANEYEADKCAAQLAGPVSTASALVNVHVLGQLVDNNFWNEIYQKVNEQPEPPVTPFNQLEICLKTDREPEKIQLWLEQALKAKTDCVDTHPCLSDRLKALNFAPEEAAPLLTATPDTAAQELLGEQLTSLTEDLNQQWKTLITFQWRERYTYLQQSRNLLQELEELATTDILSVEQMWERARLTVEIKGPDAAIPVLKSLLSSNAAHANGNYLLGQILISRQNDEGIKYLKVAMNNEPQLVVNSCEIIYYYLQQQGREIEANQFLQEVRKRFRFS</sequence>
<dbReference type="HOGENOM" id="CLU_029031_0_0_3"/>
<dbReference type="InterPro" id="IPR050083">
    <property type="entry name" value="HtpX_protease"/>
</dbReference>
<evidence type="ECO:0000256" key="10">
    <source>
        <dbReference type="ARBA" id="ARBA00023049"/>
    </source>
</evidence>
<dbReference type="PANTHER" id="PTHR43221">
    <property type="entry name" value="PROTEASE HTPX"/>
    <property type="match status" value="1"/>
</dbReference>
<comment type="cofactor">
    <cofactor evidence="1">
        <name>Zn(2+)</name>
        <dbReference type="ChEBI" id="CHEBI:29105"/>
    </cofactor>
</comment>
<keyword evidence="8" id="KW-0862">Zinc</keyword>
<keyword evidence="10" id="KW-0482">Metalloprotease</keyword>
<evidence type="ECO:0000256" key="12">
    <source>
        <dbReference type="SAM" id="Phobius"/>
    </source>
</evidence>
<feature type="transmembrane region" description="Helical" evidence="12">
    <location>
        <begin position="64"/>
        <end position="84"/>
    </location>
</feature>
<dbReference type="GO" id="GO:0006508">
    <property type="term" value="P:proteolysis"/>
    <property type="evidence" value="ECO:0007669"/>
    <property type="project" value="UniProtKB-KW"/>
</dbReference>
<keyword evidence="11 12" id="KW-0472">Membrane</keyword>
<dbReference type="eggNOG" id="COG0457">
    <property type="taxonomic scope" value="Bacteria"/>
</dbReference>
<feature type="domain" description="Peptidase M48" evidence="13">
    <location>
        <begin position="153"/>
        <end position="339"/>
    </location>
</feature>
<dbReference type="InterPro" id="IPR011990">
    <property type="entry name" value="TPR-like_helical_dom_sf"/>
</dbReference>
<evidence type="ECO:0000256" key="5">
    <source>
        <dbReference type="ARBA" id="ARBA00022692"/>
    </source>
</evidence>
<evidence type="ECO:0000313" key="15">
    <source>
        <dbReference type="Proteomes" id="UP000008206"/>
    </source>
</evidence>
<dbReference type="GO" id="GO:0004222">
    <property type="term" value="F:metalloendopeptidase activity"/>
    <property type="evidence" value="ECO:0007669"/>
    <property type="project" value="InterPro"/>
</dbReference>
<evidence type="ECO:0000256" key="6">
    <source>
        <dbReference type="ARBA" id="ARBA00022723"/>
    </source>
</evidence>
<dbReference type="STRING" id="497965.Cyan7822_4768"/>